<feature type="compositionally biased region" description="Basic and acidic residues" evidence="1">
    <location>
        <begin position="22"/>
        <end position="53"/>
    </location>
</feature>
<feature type="region of interest" description="Disordered" evidence="1">
    <location>
        <begin position="336"/>
        <end position="356"/>
    </location>
</feature>
<feature type="compositionally biased region" description="Polar residues" evidence="1">
    <location>
        <begin position="232"/>
        <end position="243"/>
    </location>
</feature>
<feature type="compositionally biased region" description="Basic and acidic residues" evidence="1">
    <location>
        <begin position="221"/>
        <end position="231"/>
    </location>
</feature>
<accession>A0A7R9GB85</accession>
<dbReference type="Proteomes" id="UP000678499">
    <property type="component" value="Unassembled WGS sequence"/>
</dbReference>
<feature type="compositionally biased region" description="Basic and acidic residues" evidence="1">
    <location>
        <begin position="85"/>
        <end position="96"/>
    </location>
</feature>
<sequence length="419" mass="44869">MKNPHQPAATSGWRTVGASNHDTSERLSVRTMRVVDSDTRSLRARDKSLDRALESVMAPPPQQTVSSSHAATGARPKTTKNAVGRLHEDSDREDHHGKQKKSIQDQIIATQMSRLNWEFSMHSVYQENRKVGISMAPPLSKLLLTESDPKVSLLSPPDSQLFPGMDISSIVDGAVSDMEMLKLDTKEHHVQAYPMLSTTSTWNHMHSTTTSKASPSSAIDISRRDEGDGRSMTDSNYSSNLTNPKPEMRQPRKSGDSSTRSVATVVAANASSTLHDLSGELLLPKTKADFHVPSLAVFNPAYEDEIDALPANAKLNASQASEIAKYLDKVIGGGGNSNNPGGGNKSSDVSEKSYSTGSTTITAGCVLGNGNVGDDEVHGGGGSAGGKDSRKSANALRKASSRLTSSWSKGFKVFSQHNQ</sequence>
<proteinExistence type="predicted"/>
<protein>
    <submittedName>
        <fullName evidence="2">Uncharacterized protein</fullName>
    </submittedName>
</protein>
<reference evidence="2" key="1">
    <citation type="submission" date="2020-11" db="EMBL/GenBank/DDBJ databases">
        <authorList>
            <person name="Tran Van P."/>
        </authorList>
    </citation>
    <scope>NUCLEOTIDE SEQUENCE</scope>
</reference>
<feature type="compositionally biased region" description="Basic and acidic residues" evidence="1">
    <location>
        <begin position="246"/>
        <end position="255"/>
    </location>
</feature>
<evidence type="ECO:0000313" key="2">
    <source>
        <dbReference type="EMBL" id="CAD7274613.1"/>
    </source>
</evidence>
<feature type="region of interest" description="Disordered" evidence="1">
    <location>
        <begin position="1"/>
        <end position="104"/>
    </location>
</feature>
<feature type="region of interest" description="Disordered" evidence="1">
    <location>
        <begin position="372"/>
        <end position="401"/>
    </location>
</feature>
<dbReference type="EMBL" id="OA882311">
    <property type="protein sequence ID" value="CAD7274613.1"/>
    <property type="molecule type" value="Genomic_DNA"/>
</dbReference>
<keyword evidence="3" id="KW-1185">Reference proteome</keyword>
<organism evidence="2">
    <name type="scientific">Notodromas monacha</name>
    <dbReference type="NCBI Taxonomy" id="399045"/>
    <lineage>
        <taxon>Eukaryota</taxon>
        <taxon>Metazoa</taxon>
        <taxon>Ecdysozoa</taxon>
        <taxon>Arthropoda</taxon>
        <taxon>Crustacea</taxon>
        <taxon>Oligostraca</taxon>
        <taxon>Ostracoda</taxon>
        <taxon>Podocopa</taxon>
        <taxon>Podocopida</taxon>
        <taxon>Cypridocopina</taxon>
        <taxon>Cypridoidea</taxon>
        <taxon>Cyprididae</taxon>
        <taxon>Notodromas</taxon>
    </lineage>
</organism>
<feature type="compositionally biased region" description="Polar residues" evidence="1">
    <location>
        <begin position="8"/>
        <end position="21"/>
    </location>
</feature>
<evidence type="ECO:0000313" key="3">
    <source>
        <dbReference type="Proteomes" id="UP000678499"/>
    </source>
</evidence>
<dbReference type="AlphaFoldDB" id="A0A7R9GB85"/>
<feature type="region of interest" description="Disordered" evidence="1">
    <location>
        <begin position="205"/>
        <end position="261"/>
    </location>
</feature>
<name>A0A7R9GB85_9CRUS</name>
<dbReference type="EMBL" id="CAJPEX010000274">
    <property type="protein sequence ID" value="CAG0914765.1"/>
    <property type="molecule type" value="Genomic_DNA"/>
</dbReference>
<feature type="compositionally biased region" description="Low complexity" evidence="1">
    <location>
        <begin position="207"/>
        <end position="218"/>
    </location>
</feature>
<gene>
    <name evidence="2" type="ORF">NMOB1V02_LOCUS2441</name>
</gene>
<evidence type="ECO:0000256" key="1">
    <source>
        <dbReference type="SAM" id="MobiDB-lite"/>
    </source>
</evidence>